<evidence type="ECO:0000313" key="3">
    <source>
        <dbReference type="EMBL" id="TCU90278.1"/>
    </source>
</evidence>
<protein>
    <submittedName>
        <fullName evidence="3">PBSX family phage portal protein</fullName>
    </submittedName>
    <submittedName>
        <fullName evidence="2">Phage portal protein, PBSX family</fullName>
    </submittedName>
</protein>
<dbReference type="Pfam" id="PF04860">
    <property type="entry name" value="Phage_portal"/>
    <property type="match status" value="1"/>
</dbReference>
<dbReference type="NCBIfam" id="TIGR01540">
    <property type="entry name" value="portal_PBSX"/>
    <property type="match status" value="1"/>
</dbReference>
<reference evidence="3 5" key="2">
    <citation type="submission" date="2019-03" db="EMBL/GenBank/DDBJ databases">
        <title>Genomic Encyclopedia of Type Strains, Phase IV (KMG-IV): sequencing the most valuable type-strain genomes for metagenomic binning, comparative biology and taxonomic classification.</title>
        <authorList>
            <person name="Goeker M."/>
        </authorList>
    </citation>
    <scope>NUCLEOTIDE SEQUENCE [LARGE SCALE GENOMIC DNA]</scope>
    <source>
        <strain evidence="3 5">DSM 3764</strain>
    </source>
</reference>
<dbReference type="PIRSF" id="PIRSF018494">
    <property type="entry name" value="PBSX_VPQ"/>
    <property type="match status" value="1"/>
</dbReference>
<keyword evidence="5" id="KW-1185">Reference proteome</keyword>
<name>A0A377Q3F6_9NEIS</name>
<evidence type="ECO:0000313" key="4">
    <source>
        <dbReference type="Proteomes" id="UP000255108"/>
    </source>
</evidence>
<evidence type="ECO:0000256" key="1">
    <source>
        <dbReference type="ARBA" id="ARBA00006799"/>
    </source>
</evidence>
<dbReference type="AlphaFoldDB" id="A0A377Q3F6"/>
<evidence type="ECO:0000313" key="2">
    <source>
        <dbReference type="EMBL" id="STQ89305.1"/>
    </source>
</evidence>
<dbReference type="InterPro" id="IPR006430">
    <property type="entry name" value="Phage_portal_PBSX"/>
</dbReference>
<sequence>MKKQSFYQAKATLTPEAKAPDQSVAFTFGEPSAVLDRRELLDFLECVNNGKWYEPPMSFDGLAKTYRATVHHSSPLQVKRNILLKTFIPHPLLSRSEFSKFALDYLIFGNAYLEKITSRTGKVLGLKHALAKYMRVGMKEEQYFQILDYANEHQFQQGAIFHLLEPDINQEIYGLPEYLSALNSTWLNESATLFRRRYFANGSHAGFILYMTDAAQNESYIDDLRTALQGSKGPGNFKNLMVYAPGGKKDGMQILPISEVAAKDDFWNIKNVTRDDQLSAHRVPAQLMGIIPNNTGGLGDVEKAATVFAYNEIEPLQERMKELNDWLGVEVIRFKTYSVTAE</sequence>
<gene>
    <name evidence="3" type="ORF">EV682_101303</name>
    <name evidence="2" type="ORF">NCTC11159_00321</name>
</gene>
<dbReference type="InterPro" id="IPR030935">
    <property type="entry name" value="PBSX_Proteobac"/>
</dbReference>
<comment type="similarity">
    <text evidence="1">Belongs to the phage portal family. PBSX subfamily.</text>
</comment>
<proteinExistence type="inferred from homology"/>
<dbReference type="Proteomes" id="UP000295794">
    <property type="component" value="Unassembled WGS sequence"/>
</dbReference>
<organism evidence="2 4">
    <name type="scientific">Iodobacter fluviatilis</name>
    <dbReference type="NCBI Taxonomy" id="537"/>
    <lineage>
        <taxon>Bacteria</taxon>
        <taxon>Pseudomonadati</taxon>
        <taxon>Pseudomonadota</taxon>
        <taxon>Betaproteobacteria</taxon>
        <taxon>Neisseriales</taxon>
        <taxon>Chitinibacteraceae</taxon>
        <taxon>Iodobacter</taxon>
    </lineage>
</organism>
<dbReference type="InterPro" id="IPR006944">
    <property type="entry name" value="Phage/GTA_portal"/>
</dbReference>
<dbReference type="Proteomes" id="UP000255108">
    <property type="component" value="Unassembled WGS sequence"/>
</dbReference>
<dbReference type="EMBL" id="SMBT01000001">
    <property type="protein sequence ID" value="TCU90278.1"/>
    <property type="molecule type" value="Genomic_DNA"/>
</dbReference>
<reference evidence="2 4" key="1">
    <citation type="submission" date="2018-06" db="EMBL/GenBank/DDBJ databases">
        <authorList>
            <consortium name="Pathogen Informatics"/>
            <person name="Doyle S."/>
        </authorList>
    </citation>
    <scope>NUCLEOTIDE SEQUENCE [LARGE SCALE GENOMIC DNA]</scope>
    <source>
        <strain evidence="2 4">NCTC11159</strain>
    </source>
</reference>
<dbReference type="OrthoDB" id="5449776at2"/>
<accession>A0A377Q3F6</accession>
<dbReference type="RefSeq" id="WP_115225766.1">
    <property type="nucleotide sequence ID" value="NZ_CAWOLO010000001.1"/>
</dbReference>
<dbReference type="EMBL" id="UGHR01000001">
    <property type="protein sequence ID" value="STQ89305.1"/>
    <property type="molecule type" value="Genomic_DNA"/>
</dbReference>
<evidence type="ECO:0000313" key="5">
    <source>
        <dbReference type="Proteomes" id="UP000295794"/>
    </source>
</evidence>